<proteinExistence type="predicted"/>
<reference evidence="1 2" key="2">
    <citation type="journal article" date="2007" name="BMC Biol.">
        <title>A 100%-complete sequence reveals unusually simple genomic features in the hot-spring red alga Cyanidioschyzon merolae.</title>
        <authorList>
            <person name="Nozaki H."/>
            <person name="Takano H."/>
            <person name="Misumi O."/>
            <person name="Terasawa K."/>
            <person name="Matsuzaki M."/>
            <person name="Maruyama S."/>
            <person name="Nishida K."/>
            <person name="Yagisawa F."/>
            <person name="Yoshida Y."/>
            <person name="Fujiwara T."/>
            <person name="Takio S."/>
            <person name="Tamura K."/>
            <person name="Chung S.J."/>
            <person name="Nakamura S."/>
            <person name="Kuroiwa H."/>
            <person name="Tanaka K."/>
            <person name="Sato N."/>
            <person name="Kuroiwa T."/>
        </authorList>
    </citation>
    <scope>NUCLEOTIDE SEQUENCE [LARGE SCALE GENOMIC DNA]</scope>
    <source>
        <strain evidence="1 2">10D</strain>
    </source>
</reference>
<dbReference type="AlphaFoldDB" id="M1VJU9"/>
<dbReference type="HOGENOM" id="CLU_710520_0_0_1"/>
<keyword evidence="2" id="KW-1185">Reference proteome</keyword>
<protein>
    <submittedName>
        <fullName evidence="1">Uncharacterized protein</fullName>
    </submittedName>
</protein>
<sequence length="389" mass="42840">MVGQTELEVLAAERQRKALRRTPKLRARSHAVLASTGSVQGHATDTTTFGTLYGVLVDFGSTVSASCEKIASVCSALPGFRSDSLGSEELASSNALEHVRDSLQSLLRSLAKLFANLRDAQVRHRLDSVELPACIVSDMRQIQNNWLDLSCRIAASIVCVQQANQCIGDPQSQSFTALHSVLQKHLYLCRRECMLLERIRTIQKELRLREARIDAPNRREAPAPEAFQGCSGVLRQIRSMQNEERTSKSPKRCAVRTRLEISAPTTPNLPTAGREAFFVGAVNEAASRSRCSEALAPTPCLFRLFERSSATRQHPGSVGEHLDGSRWTSLLHHSALSSQWQILRFRSEGFHDEGSLQCSHGSGSLRVLADSLRTDAYHYAANFVGSPCS</sequence>
<dbReference type="Proteomes" id="UP000007014">
    <property type="component" value="Chromosome 15"/>
</dbReference>
<gene>
    <name evidence="1" type="ORF">CYME_CMO325C</name>
</gene>
<dbReference type="EMBL" id="AP006497">
    <property type="protein sequence ID" value="BAM81653.1"/>
    <property type="molecule type" value="Genomic_DNA"/>
</dbReference>
<evidence type="ECO:0000313" key="1">
    <source>
        <dbReference type="EMBL" id="BAM81653.1"/>
    </source>
</evidence>
<evidence type="ECO:0000313" key="2">
    <source>
        <dbReference type="Proteomes" id="UP000007014"/>
    </source>
</evidence>
<dbReference type="RefSeq" id="XP_005537689.1">
    <property type="nucleotide sequence ID" value="XM_005537632.1"/>
</dbReference>
<dbReference type="Gramene" id="CMO325CT">
    <property type="protein sequence ID" value="CMO325CT"/>
    <property type="gene ID" value="CMO325C"/>
</dbReference>
<name>M1VJU9_CYAM1</name>
<organism evidence="1 2">
    <name type="scientific">Cyanidioschyzon merolae (strain NIES-3377 / 10D)</name>
    <name type="common">Unicellular red alga</name>
    <dbReference type="NCBI Taxonomy" id="280699"/>
    <lineage>
        <taxon>Eukaryota</taxon>
        <taxon>Rhodophyta</taxon>
        <taxon>Bangiophyceae</taxon>
        <taxon>Cyanidiales</taxon>
        <taxon>Cyanidiaceae</taxon>
        <taxon>Cyanidioschyzon</taxon>
    </lineage>
</organism>
<dbReference type="KEGG" id="cme:CYME_CMO325C"/>
<dbReference type="GeneID" id="16995765"/>
<reference evidence="1 2" key="1">
    <citation type="journal article" date="2004" name="Nature">
        <title>Genome sequence of the ultrasmall unicellular red alga Cyanidioschyzon merolae 10D.</title>
        <authorList>
            <person name="Matsuzaki M."/>
            <person name="Misumi O."/>
            <person name="Shin-i T."/>
            <person name="Maruyama S."/>
            <person name="Takahara M."/>
            <person name="Miyagishima S."/>
            <person name="Mori T."/>
            <person name="Nishida K."/>
            <person name="Yagisawa F."/>
            <person name="Nishida K."/>
            <person name="Yoshida Y."/>
            <person name="Nishimura Y."/>
            <person name="Nakao S."/>
            <person name="Kobayashi T."/>
            <person name="Momoyama Y."/>
            <person name="Higashiyama T."/>
            <person name="Minoda A."/>
            <person name="Sano M."/>
            <person name="Nomoto H."/>
            <person name="Oishi K."/>
            <person name="Hayashi H."/>
            <person name="Ohta F."/>
            <person name="Nishizaka S."/>
            <person name="Haga S."/>
            <person name="Miura S."/>
            <person name="Morishita T."/>
            <person name="Kabeya Y."/>
            <person name="Terasawa K."/>
            <person name="Suzuki Y."/>
            <person name="Ishii Y."/>
            <person name="Asakawa S."/>
            <person name="Takano H."/>
            <person name="Ohta N."/>
            <person name="Kuroiwa H."/>
            <person name="Tanaka K."/>
            <person name="Shimizu N."/>
            <person name="Sugano S."/>
            <person name="Sato N."/>
            <person name="Nozaki H."/>
            <person name="Ogasawara N."/>
            <person name="Kohara Y."/>
            <person name="Kuroiwa T."/>
        </authorList>
    </citation>
    <scope>NUCLEOTIDE SEQUENCE [LARGE SCALE GENOMIC DNA]</scope>
    <source>
        <strain evidence="1 2">10D</strain>
    </source>
</reference>
<accession>M1VJU9</accession>